<dbReference type="Proteomes" id="UP000790377">
    <property type="component" value="Unassembled WGS sequence"/>
</dbReference>
<gene>
    <name evidence="1" type="ORF">BJ138DRAFT_1111566</name>
</gene>
<evidence type="ECO:0000313" key="1">
    <source>
        <dbReference type="EMBL" id="KAH7913303.1"/>
    </source>
</evidence>
<protein>
    <submittedName>
        <fullName evidence="1">Uncharacterized protein</fullName>
    </submittedName>
</protein>
<organism evidence="1 2">
    <name type="scientific">Hygrophoropsis aurantiaca</name>
    <dbReference type="NCBI Taxonomy" id="72124"/>
    <lineage>
        <taxon>Eukaryota</taxon>
        <taxon>Fungi</taxon>
        <taxon>Dikarya</taxon>
        <taxon>Basidiomycota</taxon>
        <taxon>Agaricomycotina</taxon>
        <taxon>Agaricomycetes</taxon>
        <taxon>Agaricomycetidae</taxon>
        <taxon>Boletales</taxon>
        <taxon>Coniophorineae</taxon>
        <taxon>Hygrophoropsidaceae</taxon>
        <taxon>Hygrophoropsis</taxon>
    </lineage>
</organism>
<comment type="caution">
    <text evidence="1">The sequence shown here is derived from an EMBL/GenBank/DDBJ whole genome shotgun (WGS) entry which is preliminary data.</text>
</comment>
<proteinExistence type="predicted"/>
<reference evidence="1" key="1">
    <citation type="journal article" date="2021" name="New Phytol.">
        <title>Evolutionary innovations through gain and loss of genes in the ectomycorrhizal Boletales.</title>
        <authorList>
            <person name="Wu G."/>
            <person name="Miyauchi S."/>
            <person name="Morin E."/>
            <person name="Kuo A."/>
            <person name="Drula E."/>
            <person name="Varga T."/>
            <person name="Kohler A."/>
            <person name="Feng B."/>
            <person name="Cao Y."/>
            <person name="Lipzen A."/>
            <person name="Daum C."/>
            <person name="Hundley H."/>
            <person name="Pangilinan J."/>
            <person name="Johnson J."/>
            <person name="Barry K."/>
            <person name="LaButti K."/>
            <person name="Ng V."/>
            <person name="Ahrendt S."/>
            <person name="Min B."/>
            <person name="Choi I.G."/>
            <person name="Park H."/>
            <person name="Plett J.M."/>
            <person name="Magnuson J."/>
            <person name="Spatafora J.W."/>
            <person name="Nagy L.G."/>
            <person name="Henrissat B."/>
            <person name="Grigoriev I.V."/>
            <person name="Yang Z.L."/>
            <person name="Xu J."/>
            <person name="Martin F.M."/>
        </authorList>
    </citation>
    <scope>NUCLEOTIDE SEQUENCE</scope>
    <source>
        <strain evidence="1">ATCC 28755</strain>
    </source>
</reference>
<evidence type="ECO:0000313" key="2">
    <source>
        <dbReference type="Proteomes" id="UP000790377"/>
    </source>
</evidence>
<dbReference type="EMBL" id="MU267633">
    <property type="protein sequence ID" value="KAH7913303.1"/>
    <property type="molecule type" value="Genomic_DNA"/>
</dbReference>
<accession>A0ACB8AKL8</accession>
<name>A0ACB8AKL8_9AGAM</name>
<sequence>MVLLATREIENGTSTARHPNPYEEAERERERERERNSTHKLIGGRKLYVGSRTRAIAAFCLDITNIHMSRTARGYNPTVRLAAPAEEAIALTAPAEEGYEDRIYPKYPMTVLEIYDQAENEKKYFYVGKPEVEPSSLVGRATRAYIAVDAKRF</sequence>
<keyword evidence="2" id="KW-1185">Reference proteome</keyword>